<dbReference type="EMBL" id="NXGX01000015">
    <property type="protein sequence ID" value="PKR56345.1"/>
    <property type="molecule type" value="Genomic_DNA"/>
</dbReference>
<keyword evidence="2" id="KW-1185">Reference proteome</keyword>
<gene>
    <name evidence="1" type="ORF">COO92_21305</name>
</gene>
<evidence type="ECO:0000313" key="1">
    <source>
        <dbReference type="EMBL" id="PKR56345.1"/>
    </source>
</evidence>
<sequence>MLQPAGVQPNKATQITLPAPIGGWNARDDISQIPPNQALALENWFPGEQAVTTRPGYASFATITGTAETLISYNYETDQDLLACHDGEISDITSGTASSLASGFSNNRWFWTNFRGNALMFNGADTPQKYDGSTVSTNTITGSGLTAANLKYPWVFKSRLFIAEKDSAKFWYLPTNNIAGDASELDFSSFAEGKAIAGATWTRDGGSGMDDYCVFLMSEGDLLVYQGDNPGSAADWALVGKYRIGKPMGDRPFAKLGGDLLVITVDGVVPMSAVLTSDRFNPQAAVTDIISGAWKTSAKRYKDTIGWEVALYPLGQMGIVNVPNGSGSFVQYVVNTTTRAWSCFKNIPANTWGLHKDEMYIGSTGAVYKFDSGTSNAGSPITAIYGGPFLNHQPMGSNKAYKLMRPLLSSAGAIPVYIGFDTDYTTKTSYYEPTQIESGGGGIWDEAEWDVAEWAGAQAPQQEWRTILGVGVSGAARFKTITSLNQVSFHGVDLKYVAGNGL</sequence>
<name>A0A2N3L0J7_9PROT</name>
<accession>A0A2N3L0J7</accession>
<dbReference type="RefSeq" id="WP_101304950.1">
    <property type="nucleotide sequence ID" value="NZ_NXGX01000015.1"/>
</dbReference>
<comment type="caution">
    <text evidence="1">The sequence shown here is derived from an EMBL/GenBank/DDBJ whole genome shotgun (WGS) entry which is preliminary data.</text>
</comment>
<reference evidence="1 2" key="1">
    <citation type="submission" date="2017-09" db="EMBL/GenBank/DDBJ databases">
        <title>Biodiversity and function of Thalassospira species in the particle-attached aromatic-hydrocarbon-degrading consortia from the surface seawater of the China South Sea.</title>
        <authorList>
            <person name="Dong C."/>
            <person name="Lai Q."/>
            <person name="Shao Z."/>
        </authorList>
    </citation>
    <scope>NUCLEOTIDE SEQUENCE [LARGE SCALE GENOMIC DNA]</scope>
    <source>
        <strain evidence="1 2">139Z-12</strain>
    </source>
</reference>
<dbReference type="AlphaFoldDB" id="A0A2N3L0J7"/>
<proteinExistence type="predicted"/>
<organism evidence="1 2">
    <name type="scientific">Thalassospira lohafexi</name>
    <dbReference type="NCBI Taxonomy" id="744227"/>
    <lineage>
        <taxon>Bacteria</taxon>
        <taxon>Pseudomonadati</taxon>
        <taxon>Pseudomonadota</taxon>
        <taxon>Alphaproteobacteria</taxon>
        <taxon>Rhodospirillales</taxon>
        <taxon>Thalassospiraceae</taxon>
        <taxon>Thalassospira</taxon>
    </lineage>
</organism>
<dbReference type="Proteomes" id="UP000233332">
    <property type="component" value="Unassembled WGS sequence"/>
</dbReference>
<evidence type="ECO:0000313" key="2">
    <source>
        <dbReference type="Proteomes" id="UP000233332"/>
    </source>
</evidence>
<protein>
    <submittedName>
        <fullName evidence="1">Uncharacterized protein</fullName>
    </submittedName>
</protein>